<dbReference type="EMBL" id="JARRAG010000001">
    <property type="protein sequence ID" value="MDG3002907.1"/>
    <property type="molecule type" value="Genomic_DNA"/>
</dbReference>
<evidence type="ECO:0000256" key="1">
    <source>
        <dbReference type="SAM" id="MobiDB-lite"/>
    </source>
</evidence>
<proteinExistence type="predicted"/>
<reference evidence="2 3" key="1">
    <citation type="submission" date="2023-03" db="EMBL/GenBank/DDBJ databases">
        <title>Paludisphaera mucosa sp. nov. a novel planctomycete from northern fen.</title>
        <authorList>
            <person name="Ivanova A."/>
        </authorList>
    </citation>
    <scope>NUCLEOTIDE SEQUENCE [LARGE SCALE GENOMIC DNA]</scope>
    <source>
        <strain evidence="2 3">Pla2</strain>
    </source>
</reference>
<name>A0ABT6F5P9_9BACT</name>
<evidence type="ECO:0000313" key="3">
    <source>
        <dbReference type="Proteomes" id="UP001216907"/>
    </source>
</evidence>
<feature type="region of interest" description="Disordered" evidence="1">
    <location>
        <begin position="143"/>
        <end position="169"/>
    </location>
</feature>
<comment type="caution">
    <text evidence="2">The sequence shown here is derived from an EMBL/GenBank/DDBJ whole genome shotgun (WGS) entry which is preliminary data.</text>
</comment>
<protein>
    <submittedName>
        <fullName evidence="2">Uncharacterized protein</fullName>
    </submittedName>
</protein>
<evidence type="ECO:0000313" key="2">
    <source>
        <dbReference type="EMBL" id="MDG3002907.1"/>
    </source>
</evidence>
<dbReference type="RefSeq" id="WP_277859266.1">
    <property type="nucleotide sequence ID" value="NZ_JARRAG010000001.1"/>
</dbReference>
<feature type="region of interest" description="Disordered" evidence="1">
    <location>
        <begin position="76"/>
        <end position="129"/>
    </location>
</feature>
<sequence>MLRPHHRGFISLTLGLAAFTIPSATQGQTSTSLGDISSDPFAFYYAYYLPNQQMQAMRPRADDSINQAVQQRQYYAASQKPRLYDPISPYTDQPYDPLRPYSKQQGKERSANPYRFAQNPSNSDGTGPSLYYGRAAQYFPTLRAGRGPNANVASGGRRMGGGRRGGGMGGMGGGMGGMGGGMGGGMPGMPG</sequence>
<accession>A0ABT6F5P9</accession>
<organism evidence="2 3">
    <name type="scientific">Paludisphaera mucosa</name>
    <dbReference type="NCBI Taxonomy" id="3030827"/>
    <lineage>
        <taxon>Bacteria</taxon>
        <taxon>Pseudomonadati</taxon>
        <taxon>Planctomycetota</taxon>
        <taxon>Planctomycetia</taxon>
        <taxon>Isosphaerales</taxon>
        <taxon>Isosphaeraceae</taxon>
        <taxon>Paludisphaera</taxon>
    </lineage>
</organism>
<keyword evidence="3" id="KW-1185">Reference proteome</keyword>
<feature type="compositionally biased region" description="Gly residues" evidence="1">
    <location>
        <begin position="157"/>
        <end position="169"/>
    </location>
</feature>
<gene>
    <name evidence="2" type="ORF">PZE19_03935</name>
</gene>
<dbReference type="Proteomes" id="UP001216907">
    <property type="component" value="Unassembled WGS sequence"/>
</dbReference>